<dbReference type="Pfam" id="PF02565">
    <property type="entry name" value="RecO_C"/>
    <property type="match status" value="1"/>
</dbReference>
<comment type="similarity">
    <text evidence="1 7">Belongs to the RecO family.</text>
</comment>
<dbReference type="InterPro" id="IPR037278">
    <property type="entry name" value="ARFGAP/RecO"/>
</dbReference>
<evidence type="ECO:0000256" key="7">
    <source>
        <dbReference type="HAMAP-Rule" id="MF_00201"/>
    </source>
</evidence>
<dbReference type="InterPro" id="IPR012340">
    <property type="entry name" value="NA-bd_OB-fold"/>
</dbReference>
<dbReference type="PANTHER" id="PTHR33991:SF1">
    <property type="entry name" value="DNA REPAIR PROTEIN RECO"/>
    <property type="match status" value="1"/>
</dbReference>
<accession>A0A7V5HZU5</accession>
<dbReference type="Proteomes" id="UP000886070">
    <property type="component" value="Unassembled WGS sequence"/>
</dbReference>
<evidence type="ECO:0000256" key="4">
    <source>
        <dbReference type="ARBA" id="ARBA00023172"/>
    </source>
</evidence>
<protein>
    <recommendedName>
        <fullName evidence="2 7">DNA repair protein RecO</fullName>
    </recommendedName>
    <alternativeName>
        <fullName evidence="6 7">Recombination protein O</fullName>
    </alternativeName>
</protein>
<dbReference type="SUPFAM" id="SSF57863">
    <property type="entry name" value="ArfGap/RecO-like zinc finger"/>
    <property type="match status" value="1"/>
</dbReference>
<dbReference type="NCBIfam" id="TIGR00613">
    <property type="entry name" value="reco"/>
    <property type="match status" value="1"/>
</dbReference>
<dbReference type="InterPro" id="IPR003717">
    <property type="entry name" value="RecO"/>
</dbReference>
<evidence type="ECO:0000259" key="8">
    <source>
        <dbReference type="Pfam" id="PF11967"/>
    </source>
</evidence>
<sequence>MEEKSGQNLKRGNGLTLFSLFLLSNLNNLLNYPEPLILDLVFLFCYILKAWCLMNFIKSCGIVLKNIDLSEQDRIVTFYTKDYGIIEAVAKGARKIKSRFSVAVQFPSLVDILIYRKKPESLGIITDCKIRYLFPEIRSDILRFAYASYISEVALLSLRGEEKNKKLFYLLVKTFLSIEREKKSKFYSSICSFKLKLLHILGYRPQLKRCVECGKDVHKLDSLYFAPARGGILCQSCQRKEQNVIGISRIAAMEISRFLEDKTGNLDTKRIKPVIRQINDLLDIYFSIHIDERRINSQILIKDLENLEKNERRDIDRIRPRADTGGRGGKNILSK</sequence>
<keyword evidence="4 7" id="KW-0233">DNA recombination</keyword>
<dbReference type="GO" id="GO:0006302">
    <property type="term" value="P:double-strand break repair"/>
    <property type="evidence" value="ECO:0007669"/>
    <property type="project" value="TreeGrafter"/>
</dbReference>
<dbReference type="InterPro" id="IPR022572">
    <property type="entry name" value="DNA_rep/recomb_RecO_N"/>
</dbReference>
<dbReference type="GO" id="GO:0006310">
    <property type="term" value="P:DNA recombination"/>
    <property type="evidence" value="ECO:0007669"/>
    <property type="project" value="UniProtKB-UniRule"/>
</dbReference>
<evidence type="ECO:0000256" key="2">
    <source>
        <dbReference type="ARBA" id="ARBA00021310"/>
    </source>
</evidence>
<name>A0A7V5HZU5_UNCAE</name>
<evidence type="ECO:0000256" key="5">
    <source>
        <dbReference type="ARBA" id="ARBA00023204"/>
    </source>
</evidence>
<dbReference type="Pfam" id="PF11967">
    <property type="entry name" value="RecO_N"/>
    <property type="match status" value="1"/>
</dbReference>
<gene>
    <name evidence="7 9" type="primary">recO</name>
    <name evidence="9" type="ORF">ENL39_05540</name>
</gene>
<evidence type="ECO:0000256" key="1">
    <source>
        <dbReference type="ARBA" id="ARBA00007452"/>
    </source>
</evidence>
<dbReference type="Gene3D" id="1.20.1440.120">
    <property type="entry name" value="Recombination protein O, C-terminal domain"/>
    <property type="match status" value="1"/>
</dbReference>
<evidence type="ECO:0000256" key="6">
    <source>
        <dbReference type="ARBA" id="ARBA00033409"/>
    </source>
</evidence>
<keyword evidence="5 7" id="KW-0234">DNA repair</keyword>
<dbReference type="InterPro" id="IPR042242">
    <property type="entry name" value="RecO_C"/>
</dbReference>
<dbReference type="Gene3D" id="2.40.50.140">
    <property type="entry name" value="Nucleic acid-binding proteins"/>
    <property type="match status" value="1"/>
</dbReference>
<dbReference type="HAMAP" id="MF_00201">
    <property type="entry name" value="RecO"/>
    <property type="match status" value="1"/>
</dbReference>
<comment type="function">
    <text evidence="7">Involved in DNA repair and RecF pathway recombination.</text>
</comment>
<reference evidence="9" key="1">
    <citation type="journal article" date="2020" name="mSystems">
        <title>Genome- and Community-Level Interaction Insights into Carbon Utilization and Element Cycling Functions of Hydrothermarchaeota in Hydrothermal Sediment.</title>
        <authorList>
            <person name="Zhou Z."/>
            <person name="Liu Y."/>
            <person name="Xu W."/>
            <person name="Pan J."/>
            <person name="Luo Z.H."/>
            <person name="Li M."/>
        </authorList>
    </citation>
    <scope>NUCLEOTIDE SEQUENCE [LARGE SCALE GENOMIC DNA]</scope>
    <source>
        <strain evidence="9">HyVt-92</strain>
    </source>
</reference>
<dbReference type="PANTHER" id="PTHR33991">
    <property type="entry name" value="DNA REPAIR PROTEIN RECO"/>
    <property type="match status" value="1"/>
</dbReference>
<dbReference type="SUPFAM" id="SSF50249">
    <property type="entry name" value="Nucleic acid-binding proteins"/>
    <property type="match status" value="1"/>
</dbReference>
<proteinExistence type="inferred from homology"/>
<dbReference type="GO" id="GO:0043590">
    <property type="term" value="C:bacterial nucleoid"/>
    <property type="evidence" value="ECO:0007669"/>
    <property type="project" value="TreeGrafter"/>
</dbReference>
<dbReference type="AlphaFoldDB" id="A0A7V5HZU5"/>
<keyword evidence="3 7" id="KW-0227">DNA damage</keyword>
<organism evidence="9">
    <name type="scientific">Aerophobetes bacterium</name>
    <dbReference type="NCBI Taxonomy" id="2030807"/>
    <lineage>
        <taxon>Bacteria</taxon>
        <taxon>Candidatus Aerophobota</taxon>
    </lineage>
</organism>
<evidence type="ECO:0000313" key="9">
    <source>
        <dbReference type="EMBL" id="HHF98929.1"/>
    </source>
</evidence>
<evidence type="ECO:0000256" key="3">
    <source>
        <dbReference type="ARBA" id="ARBA00022763"/>
    </source>
</evidence>
<comment type="caution">
    <text evidence="9">The sequence shown here is derived from an EMBL/GenBank/DDBJ whole genome shotgun (WGS) entry which is preliminary data.</text>
</comment>
<dbReference type="EMBL" id="DRTT01000149">
    <property type="protein sequence ID" value="HHF98929.1"/>
    <property type="molecule type" value="Genomic_DNA"/>
</dbReference>
<feature type="domain" description="DNA replication/recombination mediator RecO N-terminal" evidence="8">
    <location>
        <begin position="54"/>
        <end position="132"/>
    </location>
</feature>